<dbReference type="PROSITE" id="PS51257">
    <property type="entry name" value="PROKAR_LIPOPROTEIN"/>
    <property type="match status" value="1"/>
</dbReference>
<dbReference type="RefSeq" id="WP_092434407.1">
    <property type="nucleotide sequence ID" value="NZ_FMYP01000002.1"/>
</dbReference>
<sequence>MKRVFFVLFSIAIIFSGCSKDDDDKAPGVGTITYKGVTYSMPRGFIDYYPTTPSSTPYNLSLTLHTEGLNYDGIIPTGTGSYIAVDFLSTSSKEITPGAYTINHETIAGTVIEADLYLNVDFADYDATKVSIVSGTITVAKSNSEYTITLNGKNYKDESITGTYVGSLEYFVVEDGRK</sequence>
<dbReference type="EMBL" id="FMYP01000002">
    <property type="protein sequence ID" value="SDB83162.1"/>
    <property type="molecule type" value="Genomic_DNA"/>
</dbReference>
<keyword evidence="2" id="KW-1185">Reference proteome</keyword>
<accession>A0A1G6GMB8</accession>
<reference evidence="1 2" key="1">
    <citation type="submission" date="2016-09" db="EMBL/GenBank/DDBJ databases">
        <authorList>
            <person name="Capua I."/>
            <person name="De Benedictis P."/>
            <person name="Joannis T."/>
            <person name="Lombin L.H."/>
            <person name="Cattoli G."/>
        </authorList>
    </citation>
    <scope>NUCLEOTIDE SEQUENCE [LARGE SCALE GENOMIC DNA]</scope>
    <source>
        <strain evidence="1 2">A7P-90m</strain>
    </source>
</reference>
<gene>
    <name evidence="1" type="ORF">SAMN05216323_100262</name>
</gene>
<evidence type="ECO:0000313" key="2">
    <source>
        <dbReference type="Proteomes" id="UP000199452"/>
    </source>
</evidence>
<evidence type="ECO:0000313" key="1">
    <source>
        <dbReference type="EMBL" id="SDB83162.1"/>
    </source>
</evidence>
<organism evidence="1 2">
    <name type="scientific">Williamwhitmania taraxaci</name>
    <dbReference type="NCBI Taxonomy" id="1640674"/>
    <lineage>
        <taxon>Bacteria</taxon>
        <taxon>Pseudomonadati</taxon>
        <taxon>Bacteroidota</taxon>
        <taxon>Bacteroidia</taxon>
        <taxon>Bacteroidales</taxon>
        <taxon>Williamwhitmaniaceae</taxon>
        <taxon>Williamwhitmania</taxon>
    </lineage>
</organism>
<dbReference type="STRING" id="1640674.SAMN05216323_100262"/>
<dbReference type="AlphaFoldDB" id="A0A1G6GMB8"/>
<protein>
    <submittedName>
        <fullName evidence="1">Uncharacterized protein</fullName>
    </submittedName>
</protein>
<dbReference type="OrthoDB" id="663527at2"/>
<name>A0A1G6GMB8_9BACT</name>
<dbReference type="Proteomes" id="UP000199452">
    <property type="component" value="Unassembled WGS sequence"/>
</dbReference>
<proteinExistence type="predicted"/>